<dbReference type="EMBL" id="MTYJ01000252">
    <property type="protein sequence ID" value="OWA52128.1"/>
    <property type="molecule type" value="Genomic_DNA"/>
</dbReference>
<dbReference type="SUPFAM" id="SSF54001">
    <property type="entry name" value="Cysteine proteinases"/>
    <property type="match status" value="1"/>
</dbReference>
<evidence type="ECO:0000313" key="1">
    <source>
        <dbReference type="EMBL" id="OWA52128.1"/>
    </source>
</evidence>
<proteinExistence type="predicted"/>
<dbReference type="Proteomes" id="UP000192578">
    <property type="component" value="Unassembled WGS sequence"/>
</dbReference>
<organism evidence="1 2">
    <name type="scientific">Hypsibius exemplaris</name>
    <name type="common">Freshwater tardigrade</name>
    <dbReference type="NCBI Taxonomy" id="2072580"/>
    <lineage>
        <taxon>Eukaryota</taxon>
        <taxon>Metazoa</taxon>
        <taxon>Ecdysozoa</taxon>
        <taxon>Tardigrada</taxon>
        <taxon>Eutardigrada</taxon>
        <taxon>Parachela</taxon>
        <taxon>Hypsibioidea</taxon>
        <taxon>Hypsibiidae</taxon>
        <taxon>Hypsibius</taxon>
    </lineage>
</organism>
<dbReference type="AlphaFoldDB" id="A0A9X6RL96"/>
<keyword evidence="2" id="KW-1185">Reference proteome</keyword>
<reference evidence="2" key="1">
    <citation type="submission" date="2017-01" db="EMBL/GenBank/DDBJ databases">
        <title>Comparative genomics of anhydrobiosis in the tardigrade Hypsibius dujardini.</title>
        <authorList>
            <person name="Yoshida Y."/>
            <person name="Koutsovoulos G."/>
            <person name="Laetsch D."/>
            <person name="Stevens L."/>
            <person name="Kumar S."/>
            <person name="Horikawa D."/>
            <person name="Ishino K."/>
            <person name="Komine S."/>
            <person name="Tomita M."/>
            <person name="Blaxter M."/>
            <person name="Arakawa K."/>
        </authorList>
    </citation>
    <scope>NUCLEOTIDE SEQUENCE [LARGE SCALE GENOMIC DNA]</scope>
    <source>
        <strain evidence="2">Z151</strain>
    </source>
</reference>
<dbReference type="Gene3D" id="3.90.70.10">
    <property type="entry name" value="Cysteine proteinases"/>
    <property type="match status" value="1"/>
</dbReference>
<evidence type="ECO:0008006" key="3">
    <source>
        <dbReference type="Google" id="ProtNLM"/>
    </source>
</evidence>
<protein>
    <recommendedName>
        <fullName evidence="3">Chitin-binding type-2 domain-containing protein</fullName>
    </recommendedName>
</protein>
<name>A0A9X6RL96_HYPEX</name>
<gene>
    <name evidence="1" type="ORF">BV898_16589</name>
</gene>
<comment type="caution">
    <text evidence="1">The sequence shown here is derived from an EMBL/GenBank/DDBJ whole genome shotgun (WGS) entry which is preliminary data.</text>
</comment>
<dbReference type="InterPro" id="IPR038765">
    <property type="entry name" value="Papain-like_cys_pep_sf"/>
</dbReference>
<sequence>MTDYRRHVDEELYTKLKITPLFKRWKLVKATLLFKLRNPAIGKLRKYISVYTHTTGLNTGGHALTIIRWGTYFGQGGFIHFRRGTNHLGIESNMAAGMATSVTGRPPGYDRCDNLFCSTRSDGAYFITRCSKNYCNCTAGVCAWIGCPYGWSYEPLTRHCVGNDWGMLLCPAKNMTVLTPAPAEWAPPPADVGAMGKEANCDGRGTKAFYYPPPPGGV</sequence>
<accession>A0A9X6RL96</accession>
<evidence type="ECO:0000313" key="2">
    <source>
        <dbReference type="Proteomes" id="UP000192578"/>
    </source>
</evidence>